<dbReference type="Proteomes" id="UP000000792">
    <property type="component" value="Chromosome"/>
</dbReference>
<protein>
    <submittedName>
        <fullName evidence="6">Peptidase M10A and M12B matrixin and adamalysin</fullName>
    </submittedName>
</protein>
<evidence type="ECO:0000313" key="6">
    <source>
        <dbReference type="EMBL" id="ABX12716.1"/>
    </source>
</evidence>
<organism evidence="6 7">
    <name type="scientific">Nitrosopumilus maritimus (strain SCM1)</name>
    <dbReference type="NCBI Taxonomy" id="436308"/>
    <lineage>
        <taxon>Archaea</taxon>
        <taxon>Nitrososphaerota</taxon>
        <taxon>Nitrososphaeria</taxon>
        <taxon>Nitrosopumilales</taxon>
        <taxon>Nitrosopumilaceae</taxon>
        <taxon>Nitrosopumilus</taxon>
    </lineage>
</organism>
<keyword evidence="2" id="KW-0479">Metal-binding</keyword>
<feature type="domain" description="Peptidase M10 metallopeptidase" evidence="5">
    <location>
        <begin position="123"/>
        <end position="233"/>
    </location>
</feature>
<keyword evidence="4" id="KW-0862">Zinc</keyword>
<keyword evidence="1" id="KW-0645">Protease</keyword>
<dbReference type="GO" id="GO:0004222">
    <property type="term" value="F:metalloendopeptidase activity"/>
    <property type="evidence" value="ECO:0007669"/>
    <property type="project" value="InterPro"/>
</dbReference>
<evidence type="ECO:0000259" key="5">
    <source>
        <dbReference type="Pfam" id="PF00413"/>
    </source>
</evidence>
<sequence length="244" mass="27337">MKITLNSKIFSCILAGFLMLSIPGFIQDTDAVAPLTSKFLSLEKNGIITSAFWNILPHEELDVVFLGSHLLTDKQLDAVVYALTSHDTIELDDSANDNLVNSKSTYYLGWEGALTAAQNIDTENTIPTKFNIVSTLSDKNNIVIQFSNYRESDGYSGYARIFTHDREILQSHIMIYDVEKLSAEDLTTIIRHEFGHALGLGHSIDSNDLMSNMILTETPYISQCHIDAVRDLYDNNDENFTVCN</sequence>
<proteinExistence type="predicted"/>
<dbReference type="EMBL" id="CP000866">
    <property type="protein sequence ID" value="ABX12716.1"/>
    <property type="molecule type" value="Genomic_DNA"/>
</dbReference>
<dbReference type="SUPFAM" id="SSF55486">
    <property type="entry name" value="Metalloproteases ('zincins'), catalytic domain"/>
    <property type="match status" value="1"/>
</dbReference>
<keyword evidence="7" id="KW-1185">Reference proteome</keyword>
<name>A9A5K5_NITMS</name>
<dbReference type="Gene3D" id="3.40.390.10">
    <property type="entry name" value="Collagenase (Catalytic Domain)"/>
    <property type="match status" value="1"/>
</dbReference>
<evidence type="ECO:0000256" key="3">
    <source>
        <dbReference type="ARBA" id="ARBA00022801"/>
    </source>
</evidence>
<dbReference type="InterPro" id="IPR024079">
    <property type="entry name" value="MetalloPept_cat_dom_sf"/>
</dbReference>
<dbReference type="GO" id="GO:0006508">
    <property type="term" value="P:proteolysis"/>
    <property type="evidence" value="ECO:0007669"/>
    <property type="project" value="UniProtKB-KW"/>
</dbReference>
<keyword evidence="3" id="KW-0378">Hydrolase</keyword>
<evidence type="ECO:0000313" key="7">
    <source>
        <dbReference type="Proteomes" id="UP000000792"/>
    </source>
</evidence>
<dbReference type="AlphaFoldDB" id="A9A5K5"/>
<dbReference type="InterPro" id="IPR001818">
    <property type="entry name" value="Pept_M10_metallopeptidase"/>
</dbReference>
<dbReference type="eggNOG" id="arCOG04994">
    <property type="taxonomic scope" value="Archaea"/>
</dbReference>
<reference evidence="6 7" key="1">
    <citation type="journal article" date="2010" name="Proc. Natl. Acad. Sci. U.S.A.">
        <title>Nitrosopumilus maritimus genome reveals unique mechanisms for nitrification and autotrophy in globally distributed marine crenarchaea.</title>
        <authorList>
            <person name="Walker C.B."/>
            <person name="de la Torre J.R."/>
            <person name="Klotz M.G."/>
            <person name="Urakawa H."/>
            <person name="Pinel N."/>
            <person name="Arp D.J."/>
            <person name="Brochier-Armanet C."/>
            <person name="Chain P.S."/>
            <person name="Chan P.P."/>
            <person name="Gollabgir A."/>
            <person name="Hemp J."/>
            <person name="Hugler M."/>
            <person name="Karr E.A."/>
            <person name="Konneke M."/>
            <person name="Shin M."/>
            <person name="Lawton T.J."/>
            <person name="Lowe T."/>
            <person name="Martens-Habbena W."/>
            <person name="Sayavedra-Soto L.A."/>
            <person name="Lang D."/>
            <person name="Sievert S.M."/>
            <person name="Rosenzweig A.C."/>
            <person name="Manning G."/>
            <person name="Stahl D.A."/>
        </authorList>
    </citation>
    <scope>NUCLEOTIDE SEQUENCE [LARGE SCALE GENOMIC DNA]</scope>
    <source>
        <strain evidence="6 7">SCM1</strain>
    </source>
</reference>
<dbReference type="GO" id="GO:0031012">
    <property type="term" value="C:extracellular matrix"/>
    <property type="evidence" value="ECO:0007669"/>
    <property type="project" value="InterPro"/>
</dbReference>
<dbReference type="GO" id="GO:0008270">
    <property type="term" value="F:zinc ion binding"/>
    <property type="evidence" value="ECO:0007669"/>
    <property type="project" value="InterPro"/>
</dbReference>
<evidence type="ECO:0000256" key="1">
    <source>
        <dbReference type="ARBA" id="ARBA00022670"/>
    </source>
</evidence>
<dbReference type="Pfam" id="PF00413">
    <property type="entry name" value="Peptidase_M10"/>
    <property type="match status" value="1"/>
</dbReference>
<evidence type="ECO:0000256" key="4">
    <source>
        <dbReference type="ARBA" id="ARBA00022833"/>
    </source>
</evidence>
<dbReference type="InParanoid" id="A9A5K5"/>
<dbReference type="KEGG" id="nmr:Nmar_0820"/>
<dbReference type="HOGENOM" id="CLU_071224_0_0_2"/>
<accession>A9A5K5</accession>
<evidence type="ECO:0000256" key="2">
    <source>
        <dbReference type="ARBA" id="ARBA00022723"/>
    </source>
</evidence>
<gene>
    <name evidence="6" type="ordered locus">Nmar_0820</name>
</gene>
<dbReference type="EnsemblBacteria" id="ABX12716">
    <property type="protein sequence ID" value="ABX12716"/>
    <property type="gene ID" value="Nmar_0820"/>
</dbReference>